<protein>
    <submittedName>
        <fullName evidence="1">Uncharacterized protein</fullName>
    </submittedName>
</protein>
<dbReference type="OrthoDB" id="1523541at2"/>
<accession>A0A2A2GDB0</accession>
<name>A0A2A2GDB0_9BACT</name>
<dbReference type="AlphaFoldDB" id="A0A2A2GDB0"/>
<reference evidence="1 2" key="1">
    <citation type="submission" date="2017-08" db="EMBL/GenBank/DDBJ databases">
        <title>Aliifodinibius alkalisoli sp. nov., isolated from saline alkaline soil.</title>
        <authorList>
            <person name="Liu D."/>
            <person name="Zhang G."/>
        </authorList>
    </citation>
    <scope>NUCLEOTIDE SEQUENCE [LARGE SCALE GENOMIC DNA]</scope>
    <source>
        <strain evidence="1 2">WN023</strain>
    </source>
</reference>
<evidence type="ECO:0000313" key="2">
    <source>
        <dbReference type="Proteomes" id="UP000218831"/>
    </source>
</evidence>
<dbReference type="EMBL" id="NSKE01000003">
    <property type="protein sequence ID" value="PAU94859.1"/>
    <property type="molecule type" value="Genomic_DNA"/>
</dbReference>
<organism evidence="1 2">
    <name type="scientific">Fodinibius salipaludis</name>
    <dbReference type="NCBI Taxonomy" id="2032627"/>
    <lineage>
        <taxon>Bacteria</taxon>
        <taxon>Pseudomonadati</taxon>
        <taxon>Balneolota</taxon>
        <taxon>Balneolia</taxon>
        <taxon>Balneolales</taxon>
        <taxon>Balneolaceae</taxon>
        <taxon>Fodinibius</taxon>
    </lineage>
</organism>
<dbReference type="RefSeq" id="WP_095605726.1">
    <property type="nucleotide sequence ID" value="NZ_NSKE01000003.1"/>
</dbReference>
<gene>
    <name evidence="1" type="ORF">CK503_05140</name>
</gene>
<sequence length="189" mass="21619">MEKQSDTYFSYPPNLHELDLATLVSMYRDRGIPKKAKPGEYFACTVTNKLIKEGKWWFGRYYSQEAWDDTLSRGSEGFPLTEVEMNVLGLVYAADDEAPRRDYVEQNCGAVSKLAYMIVNDLKEFGFLSLDDHDRLLITPRGEKALQGIAKQVYGKKFRSGMLKVEQGEITNPKIERAPKEDSEQANLF</sequence>
<dbReference type="Proteomes" id="UP000218831">
    <property type="component" value="Unassembled WGS sequence"/>
</dbReference>
<proteinExistence type="predicted"/>
<evidence type="ECO:0000313" key="1">
    <source>
        <dbReference type="EMBL" id="PAU94859.1"/>
    </source>
</evidence>
<keyword evidence="2" id="KW-1185">Reference proteome</keyword>
<comment type="caution">
    <text evidence="1">The sequence shown here is derived from an EMBL/GenBank/DDBJ whole genome shotgun (WGS) entry which is preliminary data.</text>
</comment>